<accession>A0ABP8YFV4</accession>
<keyword evidence="1" id="KW-0808">Transferase</keyword>
<keyword evidence="2" id="KW-0012">Acyltransferase</keyword>
<evidence type="ECO:0000259" key="3">
    <source>
        <dbReference type="PROSITE" id="PS51186"/>
    </source>
</evidence>
<evidence type="ECO:0000313" key="5">
    <source>
        <dbReference type="Proteomes" id="UP001500956"/>
    </source>
</evidence>
<feature type="domain" description="N-acetyltransferase" evidence="3">
    <location>
        <begin position="1"/>
        <end position="156"/>
    </location>
</feature>
<keyword evidence="5" id="KW-1185">Reference proteome</keyword>
<dbReference type="Pfam" id="PF00583">
    <property type="entry name" value="Acetyltransf_1"/>
    <property type="match status" value="1"/>
</dbReference>
<name>A0ABP8YFV4_9MICO</name>
<gene>
    <name evidence="4" type="ORF">GCM10023216_17370</name>
</gene>
<dbReference type="Gene3D" id="3.40.630.30">
    <property type="match status" value="1"/>
</dbReference>
<dbReference type="CDD" id="cd04301">
    <property type="entry name" value="NAT_SF"/>
    <property type="match status" value="1"/>
</dbReference>
<dbReference type="Proteomes" id="UP001500956">
    <property type="component" value="Unassembled WGS sequence"/>
</dbReference>
<dbReference type="PANTHER" id="PTHR43877">
    <property type="entry name" value="AMINOALKYLPHOSPHONATE N-ACETYLTRANSFERASE-RELATED-RELATED"/>
    <property type="match status" value="1"/>
</dbReference>
<evidence type="ECO:0000313" key="4">
    <source>
        <dbReference type="EMBL" id="GAA4727061.1"/>
    </source>
</evidence>
<dbReference type="PANTHER" id="PTHR43877:SF5">
    <property type="entry name" value="BLL8307 PROTEIN"/>
    <property type="match status" value="1"/>
</dbReference>
<dbReference type="PROSITE" id="PS51186">
    <property type="entry name" value="GNAT"/>
    <property type="match status" value="1"/>
</dbReference>
<dbReference type="InterPro" id="IPR050832">
    <property type="entry name" value="Bact_Acetyltransf"/>
</dbReference>
<sequence length="161" mass="16944">MDILTDSPTRADVLTLLGEHLDEMRATSPPESVHALDAAALAAEHITFVTARDDDGTLLGCGALSELEPGVGGHGELKSMRTAREARGRGVATGLLAHLTAVAAARGYARLSLETGAEDFFAPARRLYARAGFVECAPFAAYGPDPNSVFLTRRLAQPARS</sequence>
<comment type="caution">
    <text evidence="4">The sequence shown here is derived from an EMBL/GenBank/DDBJ whole genome shotgun (WGS) entry which is preliminary data.</text>
</comment>
<evidence type="ECO:0000256" key="2">
    <source>
        <dbReference type="ARBA" id="ARBA00023315"/>
    </source>
</evidence>
<organism evidence="4 5">
    <name type="scientific">Isoptericola chiayiensis</name>
    <dbReference type="NCBI Taxonomy" id="579446"/>
    <lineage>
        <taxon>Bacteria</taxon>
        <taxon>Bacillati</taxon>
        <taxon>Actinomycetota</taxon>
        <taxon>Actinomycetes</taxon>
        <taxon>Micrococcales</taxon>
        <taxon>Promicromonosporaceae</taxon>
        <taxon>Isoptericola</taxon>
    </lineage>
</organism>
<dbReference type="InterPro" id="IPR000182">
    <property type="entry name" value="GNAT_dom"/>
</dbReference>
<evidence type="ECO:0000256" key="1">
    <source>
        <dbReference type="ARBA" id="ARBA00022679"/>
    </source>
</evidence>
<dbReference type="InterPro" id="IPR016181">
    <property type="entry name" value="Acyl_CoA_acyltransferase"/>
</dbReference>
<reference evidence="5" key="1">
    <citation type="journal article" date="2019" name="Int. J. Syst. Evol. Microbiol.">
        <title>The Global Catalogue of Microorganisms (GCM) 10K type strain sequencing project: providing services to taxonomists for standard genome sequencing and annotation.</title>
        <authorList>
            <consortium name="The Broad Institute Genomics Platform"/>
            <consortium name="The Broad Institute Genome Sequencing Center for Infectious Disease"/>
            <person name="Wu L."/>
            <person name="Ma J."/>
        </authorList>
    </citation>
    <scope>NUCLEOTIDE SEQUENCE [LARGE SCALE GENOMIC DNA]</scope>
    <source>
        <strain evidence="5">JCM 18063</strain>
    </source>
</reference>
<proteinExistence type="predicted"/>
<dbReference type="RefSeq" id="WP_343037422.1">
    <property type="nucleotide sequence ID" value="NZ_BAABID010000008.1"/>
</dbReference>
<dbReference type="EMBL" id="BAABID010000008">
    <property type="protein sequence ID" value="GAA4727061.1"/>
    <property type="molecule type" value="Genomic_DNA"/>
</dbReference>
<dbReference type="SUPFAM" id="SSF55729">
    <property type="entry name" value="Acyl-CoA N-acyltransferases (Nat)"/>
    <property type="match status" value="1"/>
</dbReference>
<protein>
    <submittedName>
        <fullName evidence="4">GNAT family N-acetyltransferase</fullName>
    </submittedName>
</protein>